<dbReference type="PANTHER" id="PTHR30290">
    <property type="entry name" value="PERIPLASMIC BINDING COMPONENT OF ABC TRANSPORTER"/>
    <property type="match status" value="1"/>
</dbReference>
<reference evidence="7 8" key="1">
    <citation type="submission" date="2024-04" db="EMBL/GenBank/DDBJ databases">
        <title>Isolation of an actinomycete strain from pig manure.</title>
        <authorList>
            <person name="Gong T."/>
            <person name="Yu Z."/>
            <person name="An M."/>
            <person name="Wei C."/>
            <person name="Yang W."/>
            <person name="Liu L."/>
        </authorList>
    </citation>
    <scope>NUCLEOTIDE SEQUENCE [LARGE SCALE GENOMIC DNA]</scope>
    <source>
        <strain evidence="7 8">ZF39</strain>
    </source>
</reference>
<name>A0ABZ3FSJ6_9ACTN</name>
<dbReference type="PROSITE" id="PS51257">
    <property type="entry name" value="PROKAR_LIPOPROTEIN"/>
    <property type="match status" value="1"/>
</dbReference>
<proteinExistence type="inferred from homology"/>
<dbReference type="CDD" id="cd00995">
    <property type="entry name" value="PBP2_NikA_DppA_OppA_like"/>
    <property type="match status" value="1"/>
</dbReference>
<evidence type="ECO:0000256" key="2">
    <source>
        <dbReference type="ARBA" id="ARBA00022448"/>
    </source>
</evidence>
<feature type="region of interest" description="Disordered" evidence="4">
    <location>
        <begin position="28"/>
        <end position="61"/>
    </location>
</feature>
<dbReference type="Gene3D" id="3.10.105.10">
    <property type="entry name" value="Dipeptide-binding Protein, Domain 3"/>
    <property type="match status" value="1"/>
</dbReference>
<evidence type="ECO:0000256" key="4">
    <source>
        <dbReference type="SAM" id="MobiDB-lite"/>
    </source>
</evidence>
<feature type="domain" description="Solute-binding protein family 5" evidence="6">
    <location>
        <begin position="108"/>
        <end position="437"/>
    </location>
</feature>
<keyword evidence="8" id="KW-1185">Reference proteome</keyword>
<comment type="similarity">
    <text evidence="1">Belongs to the bacterial solute-binding protein 5 family.</text>
</comment>
<dbReference type="EMBL" id="CP154795">
    <property type="protein sequence ID" value="XAN07758.1"/>
    <property type="molecule type" value="Genomic_DNA"/>
</dbReference>
<dbReference type="SUPFAM" id="SSF53850">
    <property type="entry name" value="Periplasmic binding protein-like II"/>
    <property type="match status" value="1"/>
</dbReference>
<dbReference type="RefSeq" id="WP_425309216.1">
    <property type="nucleotide sequence ID" value="NZ_CP154795.1"/>
</dbReference>
<gene>
    <name evidence="7" type="ORF">AADG42_10735</name>
</gene>
<dbReference type="PIRSF" id="PIRSF002741">
    <property type="entry name" value="MppA"/>
    <property type="match status" value="1"/>
</dbReference>
<evidence type="ECO:0000313" key="8">
    <source>
        <dbReference type="Proteomes" id="UP001442841"/>
    </source>
</evidence>
<protein>
    <submittedName>
        <fullName evidence="7">ABC transporter substrate-binding protein</fullName>
    </submittedName>
</protein>
<dbReference type="Pfam" id="PF00496">
    <property type="entry name" value="SBP_bac_5"/>
    <property type="match status" value="1"/>
</dbReference>
<evidence type="ECO:0000256" key="3">
    <source>
        <dbReference type="ARBA" id="ARBA00022729"/>
    </source>
</evidence>
<evidence type="ECO:0000313" key="7">
    <source>
        <dbReference type="EMBL" id="XAN07758.1"/>
    </source>
</evidence>
<keyword evidence="3 5" id="KW-0732">Signal</keyword>
<sequence length="543" mass="57430">MGLRRRIGVALAASALFLSACGGGGGGGTQQPGSGAFSERPAREGVSNTAPGGGEALAKGSPAKGGTLTYGLYAPAETLDPVAPSGNGATPIMMAVYGLLFHADKDGNVVPDMAEGLETPDSGKTWIIKLDPAIKFSDGAALDSAAVKKHYERIAAEGSRSPSAASMRAIETIEATDPTTVTLVLKQPSMAFPKVFLGVSGMPVASFIPSPNVPVDQMSRNPVGAGPFKVQNYSPGGDANLVRNETYYEEGKPYLDSIKFVTATDTQARLAAVKSGSIDIATTQSGVDILDAEGAGVTALIQPNATYFDMLFNNSKAPFDDKDFRRAVIQAIDLNALNDAIFNGTHTVMTGIVPPDNSNYVDTGWPSYDLEAAKKGVEAFKAKGGDPTFTLTSTSPPEFMKMSQLMQQMLAEAGITMNIEVGDQPTMVTQAFSGNYTSQLRFTSVSAETDGYIRNDYRTGLPSNLVRAGDPKVDQILDDLTKVETPEERKAKLAELQEALTEWMPLMPMIAHHNAYLVGSKVNQFPGGVTTTFFHWEDVAAAS</sequence>
<dbReference type="InterPro" id="IPR000914">
    <property type="entry name" value="SBP_5_dom"/>
</dbReference>
<organism evidence="7 8">
    <name type="scientific">Ammonicoccus fulvus</name>
    <dbReference type="NCBI Taxonomy" id="3138240"/>
    <lineage>
        <taxon>Bacteria</taxon>
        <taxon>Bacillati</taxon>
        <taxon>Actinomycetota</taxon>
        <taxon>Actinomycetes</taxon>
        <taxon>Propionibacteriales</taxon>
        <taxon>Propionibacteriaceae</taxon>
        <taxon>Ammonicoccus</taxon>
    </lineage>
</organism>
<dbReference type="PANTHER" id="PTHR30290:SF9">
    <property type="entry name" value="OLIGOPEPTIDE-BINDING PROTEIN APPA"/>
    <property type="match status" value="1"/>
</dbReference>
<keyword evidence="2" id="KW-0813">Transport</keyword>
<dbReference type="InterPro" id="IPR039424">
    <property type="entry name" value="SBP_5"/>
</dbReference>
<accession>A0ABZ3FSJ6</accession>
<evidence type="ECO:0000256" key="1">
    <source>
        <dbReference type="ARBA" id="ARBA00005695"/>
    </source>
</evidence>
<dbReference type="InterPro" id="IPR030678">
    <property type="entry name" value="Peptide/Ni-bd"/>
</dbReference>
<dbReference type="Gene3D" id="3.40.190.10">
    <property type="entry name" value="Periplasmic binding protein-like II"/>
    <property type="match status" value="1"/>
</dbReference>
<dbReference type="Proteomes" id="UP001442841">
    <property type="component" value="Chromosome"/>
</dbReference>
<evidence type="ECO:0000256" key="5">
    <source>
        <dbReference type="SAM" id="SignalP"/>
    </source>
</evidence>
<feature type="signal peptide" evidence="5">
    <location>
        <begin position="1"/>
        <end position="20"/>
    </location>
</feature>
<evidence type="ECO:0000259" key="6">
    <source>
        <dbReference type="Pfam" id="PF00496"/>
    </source>
</evidence>
<feature type="chain" id="PRO_5046803280" evidence="5">
    <location>
        <begin position="21"/>
        <end position="543"/>
    </location>
</feature>